<gene>
    <name evidence="2" type="ORF">HMPREF0682_1239</name>
</gene>
<organism evidence="2 3">
    <name type="scientific">Propionibacterium acidifaciens F0233</name>
    <dbReference type="NCBI Taxonomy" id="553198"/>
    <lineage>
        <taxon>Bacteria</taxon>
        <taxon>Bacillati</taxon>
        <taxon>Actinomycetota</taxon>
        <taxon>Actinomycetes</taxon>
        <taxon>Propionibacteriales</taxon>
        <taxon>Propionibacteriaceae</taxon>
        <taxon>Propionibacterium</taxon>
    </lineage>
</organism>
<dbReference type="EMBL" id="ACVN02000284">
    <property type="protein sequence ID" value="ERK51212.1"/>
    <property type="molecule type" value="Genomic_DNA"/>
</dbReference>
<reference evidence="2" key="1">
    <citation type="submission" date="2013-08" db="EMBL/GenBank/DDBJ databases">
        <authorList>
            <person name="Durkin A.S."/>
            <person name="Haft D.R."/>
            <person name="McCorrison J."/>
            <person name="Torralba M."/>
            <person name="Gillis M."/>
            <person name="Haft D.H."/>
            <person name="Methe B."/>
            <person name="Sutton G."/>
            <person name="Nelson K.E."/>
        </authorList>
    </citation>
    <scope>NUCLEOTIDE SEQUENCE [LARGE SCALE GENOMIC DNA]</scope>
    <source>
        <strain evidence="2">F0233</strain>
    </source>
</reference>
<evidence type="ECO:0000313" key="3">
    <source>
        <dbReference type="Proteomes" id="UP000017052"/>
    </source>
</evidence>
<sequence length="43" mass="4642">MDEVLGGIALARPTRNTPRGGPRDADRNNGAHRIALVVRTHLP</sequence>
<accession>U2RKH9</accession>
<keyword evidence="3" id="KW-1185">Reference proteome</keyword>
<evidence type="ECO:0000256" key="1">
    <source>
        <dbReference type="SAM" id="MobiDB-lite"/>
    </source>
</evidence>
<dbReference type="AlphaFoldDB" id="U2RKH9"/>
<comment type="caution">
    <text evidence="2">The sequence shown here is derived from an EMBL/GenBank/DDBJ whole genome shotgun (WGS) entry which is preliminary data.</text>
</comment>
<name>U2RKH9_9ACTN</name>
<proteinExistence type="predicted"/>
<feature type="region of interest" description="Disordered" evidence="1">
    <location>
        <begin position="1"/>
        <end position="30"/>
    </location>
</feature>
<evidence type="ECO:0000313" key="2">
    <source>
        <dbReference type="EMBL" id="ERK51212.1"/>
    </source>
</evidence>
<protein>
    <submittedName>
        <fullName evidence="2">Uncharacterized protein</fullName>
    </submittedName>
</protein>
<dbReference type="Proteomes" id="UP000017052">
    <property type="component" value="Unassembled WGS sequence"/>
</dbReference>